<accession>A0A832HZR0</accession>
<dbReference type="Pfam" id="PF01904">
    <property type="entry name" value="DUF72"/>
    <property type="match status" value="1"/>
</dbReference>
<gene>
    <name evidence="1" type="ORF">ENR23_01050</name>
</gene>
<dbReference type="InterPro" id="IPR036520">
    <property type="entry name" value="UPF0759_sf"/>
</dbReference>
<reference evidence="1" key="1">
    <citation type="journal article" date="2020" name="mSystems">
        <title>Genome- and Community-Level Interaction Insights into Carbon Utilization and Element Cycling Functions of Hydrothermarchaeota in Hydrothermal Sediment.</title>
        <authorList>
            <person name="Zhou Z."/>
            <person name="Liu Y."/>
            <person name="Xu W."/>
            <person name="Pan J."/>
            <person name="Luo Z.H."/>
            <person name="Li M."/>
        </authorList>
    </citation>
    <scope>NUCLEOTIDE SEQUENCE [LARGE SCALE GENOMIC DNA]</scope>
    <source>
        <strain evidence="1">SpSt-381</strain>
    </source>
</reference>
<evidence type="ECO:0000313" key="1">
    <source>
        <dbReference type="EMBL" id="HGZ42009.1"/>
    </source>
</evidence>
<dbReference type="PANTHER" id="PTHR30348:SF4">
    <property type="entry name" value="DUF72 DOMAIN-CONTAINING PROTEIN"/>
    <property type="match status" value="1"/>
</dbReference>
<protein>
    <submittedName>
        <fullName evidence="1">DUF72 domain-containing protein</fullName>
    </submittedName>
</protein>
<dbReference type="AlphaFoldDB" id="A0A832HZR0"/>
<dbReference type="EMBL" id="DSQF01000002">
    <property type="protein sequence ID" value="HGZ42009.1"/>
    <property type="molecule type" value="Genomic_DNA"/>
</dbReference>
<dbReference type="InterPro" id="IPR002763">
    <property type="entry name" value="DUF72"/>
</dbReference>
<organism evidence="1">
    <name type="scientific">Eiseniibacteriota bacterium</name>
    <dbReference type="NCBI Taxonomy" id="2212470"/>
    <lineage>
        <taxon>Bacteria</taxon>
        <taxon>Candidatus Eiseniibacteriota</taxon>
    </lineage>
</organism>
<dbReference type="PANTHER" id="PTHR30348">
    <property type="entry name" value="UNCHARACTERIZED PROTEIN YECE"/>
    <property type="match status" value="1"/>
</dbReference>
<name>A0A832HZR0_UNCEI</name>
<dbReference type="Gene3D" id="3.20.20.410">
    <property type="entry name" value="Protein of unknown function UPF0759"/>
    <property type="match status" value="1"/>
</dbReference>
<comment type="caution">
    <text evidence="1">The sequence shown here is derived from an EMBL/GenBank/DDBJ whole genome shotgun (WGS) entry which is preliminary data.</text>
</comment>
<dbReference type="SUPFAM" id="SSF117396">
    <property type="entry name" value="TM1631-like"/>
    <property type="match status" value="1"/>
</dbReference>
<sequence length="265" mass="30161">MSARIRLGCQGWSYPDWVGTFYPPGARQEHQLPFYGRVFDTVELDTTFYRAPRATIARSWARHTPADFSFAAKVPRAITHDAGLAGVKDALEAFVRALDPLGEKLGPLLVQMPAAFRRTQDTERALRRFLADAPEGVRIAVEFRHASWHAAPVYEALAARRACLAWTEWRDLPQATVVTGDFLYVRWLGDREEILRYDRVQIDRAASFGRWEAALRRALPEVREVFGYFNNHWAGHSPASAAEMRRRLGLATPDPRALWPQGELF</sequence>
<proteinExistence type="predicted"/>